<dbReference type="InterPro" id="IPR001647">
    <property type="entry name" value="HTH_TetR"/>
</dbReference>
<proteinExistence type="predicted"/>
<dbReference type="EMBL" id="JBHSKG010000009">
    <property type="protein sequence ID" value="MFC5140169.1"/>
    <property type="molecule type" value="Genomic_DNA"/>
</dbReference>
<feature type="domain" description="HTH tetR-type" evidence="3">
    <location>
        <begin position="16"/>
        <end position="76"/>
    </location>
</feature>
<accession>A0ABV9ZI86</accession>
<comment type="caution">
    <text evidence="4">The sequence shown here is derived from an EMBL/GenBank/DDBJ whole genome shotgun (WGS) entry which is preliminary data.</text>
</comment>
<dbReference type="InterPro" id="IPR050109">
    <property type="entry name" value="HTH-type_TetR-like_transc_reg"/>
</dbReference>
<dbReference type="InterPro" id="IPR041669">
    <property type="entry name" value="TetR_C_15"/>
</dbReference>
<dbReference type="InterPro" id="IPR023772">
    <property type="entry name" value="DNA-bd_HTH_TetR-type_CS"/>
</dbReference>
<keyword evidence="5" id="KW-1185">Reference proteome</keyword>
<organism evidence="4 5">
    <name type="scientific">Actinomycetospora rhizophila</name>
    <dbReference type="NCBI Taxonomy" id="1416876"/>
    <lineage>
        <taxon>Bacteria</taxon>
        <taxon>Bacillati</taxon>
        <taxon>Actinomycetota</taxon>
        <taxon>Actinomycetes</taxon>
        <taxon>Pseudonocardiales</taxon>
        <taxon>Pseudonocardiaceae</taxon>
        <taxon>Actinomycetospora</taxon>
    </lineage>
</organism>
<dbReference type="Pfam" id="PF00440">
    <property type="entry name" value="TetR_N"/>
    <property type="match status" value="1"/>
</dbReference>
<protein>
    <submittedName>
        <fullName evidence="4">TetR/AcrR family transcriptional regulator</fullName>
    </submittedName>
</protein>
<evidence type="ECO:0000256" key="1">
    <source>
        <dbReference type="ARBA" id="ARBA00023125"/>
    </source>
</evidence>
<dbReference type="Proteomes" id="UP001596175">
    <property type="component" value="Unassembled WGS sequence"/>
</dbReference>
<dbReference type="PROSITE" id="PS50977">
    <property type="entry name" value="HTH_TETR_2"/>
    <property type="match status" value="1"/>
</dbReference>
<gene>
    <name evidence="4" type="ORF">ACFPK1_18150</name>
</gene>
<dbReference type="RefSeq" id="WP_378022336.1">
    <property type="nucleotide sequence ID" value="NZ_JBHSKG010000009.1"/>
</dbReference>
<sequence>MTAPRRRRQPRQERSRATVERIVAAGRTVLLERGVDGLTTNHVAGVAGISPGSLYQYFPDKDAIVDEVVARYADDLEERVTRAFVDTAAERDPVVAVRRVVLALVDALGEHPALLRAVAQRLPRAGDDRRAAFARRVDALLTSTLLARHGGELRHPAGTVAWMLVRTVESLAVGYVLEQPPIDRAGFADEVTALVLGYLGRALEGRPGTAARP</sequence>
<dbReference type="Gene3D" id="1.10.357.10">
    <property type="entry name" value="Tetracycline Repressor, domain 2"/>
    <property type="match status" value="1"/>
</dbReference>
<dbReference type="PANTHER" id="PTHR30055">
    <property type="entry name" value="HTH-TYPE TRANSCRIPTIONAL REGULATOR RUTR"/>
    <property type="match status" value="1"/>
</dbReference>
<name>A0ABV9ZI86_9PSEU</name>
<feature type="DNA-binding region" description="H-T-H motif" evidence="2">
    <location>
        <begin position="39"/>
        <end position="58"/>
    </location>
</feature>
<evidence type="ECO:0000259" key="3">
    <source>
        <dbReference type="PROSITE" id="PS50977"/>
    </source>
</evidence>
<dbReference type="PANTHER" id="PTHR30055:SF226">
    <property type="entry name" value="HTH-TYPE TRANSCRIPTIONAL REGULATOR PKSA"/>
    <property type="match status" value="1"/>
</dbReference>
<dbReference type="InterPro" id="IPR009057">
    <property type="entry name" value="Homeodomain-like_sf"/>
</dbReference>
<reference evidence="5" key="1">
    <citation type="journal article" date="2019" name="Int. J. Syst. Evol. Microbiol.">
        <title>The Global Catalogue of Microorganisms (GCM) 10K type strain sequencing project: providing services to taxonomists for standard genome sequencing and annotation.</title>
        <authorList>
            <consortium name="The Broad Institute Genomics Platform"/>
            <consortium name="The Broad Institute Genome Sequencing Center for Infectious Disease"/>
            <person name="Wu L."/>
            <person name="Ma J."/>
        </authorList>
    </citation>
    <scope>NUCLEOTIDE SEQUENCE [LARGE SCALE GENOMIC DNA]</scope>
    <source>
        <strain evidence="5">XZYJ18</strain>
    </source>
</reference>
<evidence type="ECO:0000313" key="4">
    <source>
        <dbReference type="EMBL" id="MFC5140169.1"/>
    </source>
</evidence>
<dbReference type="PROSITE" id="PS01081">
    <property type="entry name" value="HTH_TETR_1"/>
    <property type="match status" value="1"/>
</dbReference>
<evidence type="ECO:0000256" key="2">
    <source>
        <dbReference type="PROSITE-ProRule" id="PRU00335"/>
    </source>
</evidence>
<dbReference type="SUPFAM" id="SSF46689">
    <property type="entry name" value="Homeodomain-like"/>
    <property type="match status" value="1"/>
</dbReference>
<evidence type="ECO:0000313" key="5">
    <source>
        <dbReference type="Proteomes" id="UP001596175"/>
    </source>
</evidence>
<dbReference type="Pfam" id="PF17918">
    <property type="entry name" value="TetR_C_15"/>
    <property type="match status" value="1"/>
</dbReference>
<dbReference type="PRINTS" id="PR00455">
    <property type="entry name" value="HTHTETR"/>
</dbReference>
<keyword evidence="1 2" id="KW-0238">DNA-binding</keyword>